<dbReference type="AlphaFoldDB" id="A0A1R3SRE8"/>
<dbReference type="Proteomes" id="UP000187464">
    <property type="component" value="Chromosome I"/>
</dbReference>
<evidence type="ECO:0000313" key="2">
    <source>
        <dbReference type="Proteomes" id="UP000187464"/>
    </source>
</evidence>
<sequence length="104" mass="12287">MHVNVQLRFNSATGQEAPYYRLKESYRDVRGHVHSLIVLNIGFEPCLKPLQVKRIARALTMRFQHRHHGSLFPENKDGLSHEERLFAERYWQRMLAKGRITCSI</sequence>
<name>A0A1R3SRE8_9BACT</name>
<gene>
    <name evidence="1" type="ORF">PSM36_0137</name>
</gene>
<dbReference type="EMBL" id="LT605205">
    <property type="protein sequence ID" value="SCD18973.1"/>
    <property type="molecule type" value="Genomic_DNA"/>
</dbReference>
<dbReference type="KEGG" id="psac:PSM36_0137"/>
<protein>
    <submittedName>
        <fullName evidence="1">Uncharacterized protein</fullName>
    </submittedName>
</protein>
<organism evidence="1 2">
    <name type="scientific">Proteiniphilum saccharofermentans</name>
    <dbReference type="NCBI Taxonomy" id="1642647"/>
    <lineage>
        <taxon>Bacteria</taxon>
        <taxon>Pseudomonadati</taxon>
        <taxon>Bacteroidota</taxon>
        <taxon>Bacteroidia</taxon>
        <taxon>Bacteroidales</taxon>
        <taxon>Dysgonomonadaceae</taxon>
        <taxon>Proteiniphilum</taxon>
    </lineage>
</organism>
<reference evidence="2" key="1">
    <citation type="submission" date="2016-08" db="EMBL/GenBank/DDBJ databases">
        <authorList>
            <person name="Wibberg D."/>
        </authorList>
    </citation>
    <scope>NUCLEOTIDE SEQUENCE [LARGE SCALE GENOMIC DNA]</scope>
</reference>
<proteinExistence type="predicted"/>
<accession>A0A1R3SRE8</accession>
<dbReference type="RefSeq" id="WP_232001489.1">
    <property type="nucleotide sequence ID" value="NZ_LT605205.1"/>
</dbReference>
<dbReference type="STRING" id="1642647.PSM36_0137"/>
<evidence type="ECO:0000313" key="1">
    <source>
        <dbReference type="EMBL" id="SCD18973.1"/>
    </source>
</evidence>
<keyword evidence="2" id="KW-1185">Reference proteome</keyword>